<feature type="compositionally biased region" description="Acidic residues" evidence="1">
    <location>
        <begin position="269"/>
        <end position="280"/>
    </location>
</feature>
<sequence>MVETKDCVQFYLTGKLPKDISPEAKIIPGKLIVSDNDKRFIPGKLMTTAEGDKFVPGQTVNTTRGEEFIPGQIVESSEGPKFIPGQVVMTVHGEKFVPGQVIVEDEGPRFVPGQIIQTKNGATFIPGQMMNTDEGQLFVPGQLVETNSGPRFVPGQVAETPEGPKFIPGNIIETEEGLKYVPPNADEIDEDFEISFQGFEVSDDELALLMSNPIDTEPHPTIMNEEGLIDSQTLKKLAVDTMVVHGATPDPPQQEKKKKKKRSKVQLDIAEEEPEEVEEVDEGTEKVDVLLKFIKATSSISESRREKEMRRLATMLGEDQEWETTSELQLEAMTRVLAKVKGIRQVLKPYIGSKEETIAEIVDYMIDTESVHKNEEAKQTLRTAINRVVTKKCDKEIDDIIQSLSDNPENLLTDTKIQILLTEAVGIVLLRGEPEVGKMLQILQTNPEGLKDRKKVRELLKSADVLLKKPKAIQVEESETDAKFDLRHVASSKDIPTEIFEQIKEDRKEATKFINMLPDELFREIMQDKRCGESLVHSLNSSDQSDRAKRELEKFKTGMAIVVTKENMQAVIPREFARSVCYGIVPYVLIDEEGIKFFERGLTGRKLAPARVIENTWYMPDSYYSKKPFFQVLTKIYIIRFVDSQDNFG</sequence>
<accession>A0AAE1NCB6</accession>
<dbReference type="AlphaFoldDB" id="A0AAE1NCB6"/>
<proteinExistence type="predicted"/>
<dbReference type="EMBL" id="JAWZYT010007336">
    <property type="protein sequence ID" value="KAK4286767.1"/>
    <property type="molecule type" value="Genomic_DNA"/>
</dbReference>
<comment type="caution">
    <text evidence="2">The sequence shown here is derived from an EMBL/GenBank/DDBJ whole genome shotgun (WGS) entry which is preliminary data.</text>
</comment>
<reference evidence="2" key="1">
    <citation type="submission" date="2023-11" db="EMBL/GenBank/DDBJ databases">
        <title>Genome assemblies of two species of porcelain crab, Petrolisthes cinctipes and Petrolisthes manimaculis (Anomura: Porcellanidae).</title>
        <authorList>
            <person name="Angst P."/>
        </authorList>
    </citation>
    <scope>NUCLEOTIDE SEQUENCE</scope>
    <source>
        <strain evidence="2">PB745_02</strain>
        <tissue evidence="2">Gill</tissue>
    </source>
</reference>
<gene>
    <name evidence="2" type="ORF">Pmani_040141</name>
</gene>
<evidence type="ECO:0000313" key="2">
    <source>
        <dbReference type="EMBL" id="KAK4286767.1"/>
    </source>
</evidence>
<name>A0AAE1NCB6_9EUCA</name>
<evidence type="ECO:0000256" key="1">
    <source>
        <dbReference type="SAM" id="MobiDB-lite"/>
    </source>
</evidence>
<feature type="region of interest" description="Disordered" evidence="1">
    <location>
        <begin position="245"/>
        <end position="280"/>
    </location>
</feature>
<keyword evidence="3" id="KW-1185">Reference proteome</keyword>
<dbReference type="Proteomes" id="UP001292094">
    <property type="component" value="Unassembled WGS sequence"/>
</dbReference>
<evidence type="ECO:0000313" key="3">
    <source>
        <dbReference type="Proteomes" id="UP001292094"/>
    </source>
</evidence>
<organism evidence="2 3">
    <name type="scientific">Petrolisthes manimaculis</name>
    <dbReference type="NCBI Taxonomy" id="1843537"/>
    <lineage>
        <taxon>Eukaryota</taxon>
        <taxon>Metazoa</taxon>
        <taxon>Ecdysozoa</taxon>
        <taxon>Arthropoda</taxon>
        <taxon>Crustacea</taxon>
        <taxon>Multicrustacea</taxon>
        <taxon>Malacostraca</taxon>
        <taxon>Eumalacostraca</taxon>
        <taxon>Eucarida</taxon>
        <taxon>Decapoda</taxon>
        <taxon>Pleocyemata</taxon>
        <taxon>Anomura</taxon>
        <taxon>Galatheoidea</taxon>
        <taxon>Porcellanidae</taxon>
        <taxon>Petrolisthes</taxon>
    </lineage>
</organism>
<protein>
    <submittedName>
        <fullName evidence="2">Uncharacterized protein</fullName>
    </submittedName>
</protein>